<dbReference type="PROSITE" id="PS50158">
    <property type="entry name" value="ZF_CCHC"/>
    <property type="match status" value="1"/>
</dbReference>
<dbReference type="SUPFAM" id="SSF57756">
    <property type="entry name" value="Retrovirus zinc finger-like domains"/>
    <property type="match status" value="1"/>
</dbReference>
<proteinExistence type="predicted"/>
<evidence type="ECO:0000256" key="1">
    <source>
        <dbReference type="PROSITE-ProRule" id="PRU00047"/>
    </source>
</evidence>
<evidence type="ECO:0000313" key="3">
    <source>
        <dbReference type="EMBL" id="KAK6756112.1"/>
    </source>
</evidence>
<dbReference type="Proteomes" id="UP001303046">
    <property type="component" value="Unassembled WGS sequence"/>
</dbReference>
<gene>
    <name evidence="3" type="primary">Necator_chrV.g19268</name>
    <name evidence="3" type="ORF">RB195_014476</name>
</gene>
<name>A0ABR1E094_NECAM</name>
<feature type="domain" description="CCHC-type" evidence="2">
    <location>
        <begin position="53"/>
        <end position="68"/>
    </location>
</feature>
<protein>
    <recommendedName>
        <fullName evidence="2">CCHC-type domain-containing protein</fullName>
    </recommendedName>
</protein>
<dbReference type="InterPro" id="IPR001878">
    <property type="entry name" value="Znf_CCHC"/>
</dbReference>
<keyword evidence="1" id="KW-0862">Zinc</keyword>
<keyword evidence="1" id="KW-0479">Metal-binding</keyword>
<keyword evidence="4" id="KW-1185">Reference proteome</keyword>
<evidence type="ECO:0000313" key="4">
    <source>
        <dbReference type="Proteomes" id="UP001303046"/>
    </source>
</evidence>
<dbReference type="InterPro" id="IPR036875">
    <property type="entry name" value="Znf_CCHC_sf"/>
</dbReference>
<evidence type="ECO:0000259" key="2">
    <source>
        <dbReference type="PROSITE" id="PS50158"/>
    </source>
</evidence>
<comment type="caution">
    <text evidence="3">The sequence shown here is derived from an EMBL/GenBank/DDBJ whole genome shotgun (WGS) entry which is preliminary data.</text>
</comment>
<reference evidence="3 4" key="1">
    <citation type="submission" date="2023-08" db="EMBL/GenBank/DDBJ databases">
        <title>A Necator americanus chromosomal reference genome.</title>
        <authorList>
            <person name="Ilik V."/>
            <person name="Petrzelkova K.J."/>
            <person name="Pardy F."/>
            <person name="Fuh T."/>
            <person name="Niatou-Singa F.S."/>
            <person name="Gouil Q."/>
            <person name="Baker L."/>
            <person name="Ritchie M.E."/>
            <person name="Jex A.R."/>
            <person name="Gazzola D."/>
            <person name="Li H."/>
            <person name="Toshio Fujiwara R."/>
            <person name="Zhan B."/>
            <person name="Aroian R.V."/>
            <person name="Pafco B."/>
            <person name="Schwarz E.M."/>
        </authorList>
    </citation>
    <scope>NUCLEOTIDE SEQUENCE [LARGE SCALE GENOMIC DNA]</scope>
    <source>
        <strain evidence="3 4">Aroian</strain>
        <tissue evidence="3">Whole animal</tissue>
    </source>
</reference>
<dbReference type="EMBL" id="JAVFWL010000005">
    <property type="protein sequence ID" value="KAK6756112.1"/>
    <property type="molecule type" value="Genomic_DNA"/>
</dbReference>
<accession>A0ABR1E094</accession>
<organism evidence="3 4">
    <name type="scientific">Necator americanus</name>
    <name type="common">Human hookworm</name>
    <dbReference type="NCBI Taxonomy" id="51031"/>
    <lineage>
        <taxon>Eukaryota</taxon>
        <taxon>Metazoa</taxon>
        <taxon>Ecdysozoa</taxon>
        <taxon>Nematoda</taxon>
        <taxon>Chromadorea</taxon>
        <taxon>Rhabditida</taxon>
        <taxon>Rhabditina</taxon>
        <taxon>Rhabditomorpha</taxon>
        <taxon>Strongyloidea</taxon>
        <taxon>Ancylostomatidae</taxon>
        <taxon>Bunostominae</taxon>
        <taxon>Necator</taxon>
    </lineage>
</organism>
<keyword evidence="1" id="KW-0863">Zinc-finger</keyword>
<sequence>MVEQLSAEATADRLINPVGVARTIEQPAPARNQDVFRQHGIPDRRLIPSRSNCFNCGGVSHHVRQCPSLTVQLSAQGAELSSTRGRAVSRLGS</sequence>